<dbReference type="Proteomes" id="UP000076727">
    <property type="component" value="Unassembled WGS sequence"/>
</dbReference>
<dbReference type="OrthoDB" id="2788229at2759"/>
<evidence type="ECO:0000313" key="1">
    <source>
        <dbReference type="EMBL" id="KZT63730.1"/>
    </source>
</evidence>
<gene>
    <name evidence="1" type="ORF">DAEQUDRAFT_89329</name>
</gene>
<reference evidence="1 2" key="1">
    <citation type="journal article" date="2016" name="Mol. Biol. Evol.">
        <title>Comparative Genomics of Early-Diverging Mushroom-Forming Fungi Provides Insights into the Origins of Lignocellulose Decay Capabilities.</title>
        <authorList>
            <person name="Nagy L.G."/>
            <person name="Riley R."/>
            <person name="Tritt A."/>
            <person name="Adam C."/>
            <person name="Daum C."/>
            <person name="Floudas D."/>
            <person name="Sun H."/>
            <person name="Yadav J.S."/>
            <person name="Pangilinan J."/>
            <person name="Larsson K.H."/>
            <person name="Matsuura K."/>
            <person name="Barry K."/>
            <person name="Labutti K."/>
            <person name="Kuo R."/>
            <person name="Ohm R.A."/>
            <person name="Bhattacharya S.S."/>
            <person name="Shirouzu T."/>
            <person name="Yoshinaga Y."/>
            <person name="Martin F.M."/>
            <person name="Grigoriev I.V."/>
            <person name="Hibbett D.S."/>
        </authorList>
    </citation>
    <scope>NUCLEOTIDE SEQUENCE [LARGE SCALE GENOMIC DNA]</scope>
    <source>
        <strain evidence="1 2">L-15889</strain>
    </source>
</reference>
<sequence length="393" mass="44315">MCYQKHFRGLLADVSPRLPLEMWDRIIDHLWNDRASLEACSLACSDLLISTRVHIFRNVQAHLHCEQDCDALADLEAPYTAQPLRYIGILNLGRSAFFHAEPDAAAQAQWLNDKLPPLVSELIGVDTLHLLNVIWAKAIPRALEECPWSTWLRIYIALTPMARTSIKTLSPQIRTLQLRTVWFEGHRTLQDFLTSFSGLVELDLQDIVIGGPLKPGQRITSILDLSSLKRLSVVQLRVASILRKDGALEVLASKFSPEFRELRIMFSDLAPGSRGQDLACVKEQWQRWDEAIAIMHRLSPHVLVRLLLECIDFGNMFDSGANLATSVSNYDAYIERLAKELWAFLRISIDAGTHIIMSCTPPKEMPFKAFQLTVGGPEPCQANPVPELLQGYV</sequence>
<name>A0A165KXU5_9APHY</name>
<accession>A0A165KXU5</accession>
<keyword evidence="2" id="KW-1185">Reference proteome</keyword>
<dbReference type="EMBL" id="KV429160">
    <property type="protein sequence ID" value="KZT63730.1"/>
    <property type="molecule type" value="Genomic_DNA"/>
</dbReference>
<protein>
    <submittedName>
        <fullName evidence="1">Uncharacterized protein</fullName>
    </submittedName>
</protein>
<proteinExistence type="predicted"/>
<dbReference type="AlphaFoldDB" id="A0A165KXU5"/>
<organism evidence="1 2">
    <name type="scientific">Daedalea quercina L-15889</name>
    <dbReference type="NCBI Taxonomy" id="1314783"/>
    <lineage>
        <taxon>Eukaryota</taxon>
        <taxon>Fungi</taxon>
        <taxon>Dikarya</taxon>
        <taxon>Basidiomycota</taxon>
        <taxon>Agaricomycotina</taxon>
        <taxon>Agaricomycetes</taxon>
        <taxon>Polyporales</taxon>
        <taxon>Fomitopsis</taxon>
    </lineage>
</organism>
<evidence type="ECO:0000313" key="2">
    <source>
        <dbReference type="Proteomes" id="UP000076727"/>
    </source>
</evidence>